<dbReference type="AlphaFoldDB" id="A0A7E4VWR6"/>
<name>A0A7E4VWR6_PANRE</name>
<accession>A0A7E4VWR6</accession>
<sequence length="232" mass="26775">MIRIIFGYIIAYIYALWARIFVPPQVIAVGVDLELGYVEPQGPGEVIEDDEQIPPEVEIVPEIAPIPSVDKDPEDDFDTPEETRAGDIQRFMAFRFGNQKLHFKPADIENAVNCIKGLLEVAFHTMKSGRCDENELNERGIEELNKLRSDVAQNLAPFEEALCLHLWHHTLNLSIAFPQIHGQYEDLTELVNCLEDWVNIFKSAEFHKINPYHLHEYGTQVIMFHRIRHLYP</sequence>
<organism evidence="1 2">
    <name type="scientific">Panagrellus redivivus</name>
    <name type="common">Microworm</name>
    <dbReference type="NCBI Taxonomy" id="6233"/>
    <lineage>
        <taxon>Eukaryota</taxon>
        <taxon>Metazoa</taxon>
        <taxon>Ecdysozoa</taxon>
        <taxon>Nematoda</taxon>
        <taxon>Chromadorea</taxon>
        <taxon>Rhabditida</taxon>
        <taxon>Tylenchina</taxon>
        <taxon>Panagrolaimomorpha</taxon>
        <taxon>Panagrolaimoidea</taxon>
        <taxon>Panagrolaimidae</taxon>
        <taxon>Panagrellus</taxon>
    </lineage>
</organism>
<evidence type="ECO:0000313" key="2">
    <source>
        <dbReference type="WBParaSite" id="Pan_g4300.t1"/>
    </source>
</evidence>
<keyword evidence="1" id="KW-1185">Reference proteome</keyword>
<reference evidence="1" key="1">
    <citation type="journal article" date="2013" name="Genetics">
        <title>The draft genome and transcriptome of Panagrellus redivivus are shaped by the harsh demands of a free-living lifestyle.</title>
        <authorList>
            <person name="Srinivasan J."/>
            <person name="Dillman A.R."/>
            <person name="Macchietto M.G."/>
            <person name="Heikkinen L."/>
            <person name="Lakso M."/>
            <person name="Fracchia K.M."/>
            <person name="Antoshechkin I."/>
            <person name="Mortazavi A."/>
            <person name="Wong G."/>
            <person name="Sternberg P.W."/>
        </authorList>
    </citation>
    <scope>NUCLEOTIDE SEQUENCE [LARGE SCALE GENOMIC DNA]</scope>
    <source>
        <strain evidence="1">MT8872</strain>
    </source>
</reference>
<dbReference type="Proteomes" id="UP000492821">
    <property type="component" value="Unassembled WGS sequence"/>
</dbReference>
<evidence type="ECO:0000313" key="1">
    <source>
        <dbReference type="Proteomes" id="UP000492821"/>
    </source>
</evidence>
<reference evidence="2" key="2">
    <citation type="submission" date="2020-10" db="UniProtKB">
        <authorList>
            <consortium name="WormBaseParasite"/>
        </authorList>
    </citation>
    <scope>IDENTIFICATION</scope>
</reference>
<proteinExistence type="predicted"/>
<protein>
    <submittedName>
        <fullName evidence="2">NR LBD domain-containing protein</fullName>
    </submittedName>
</protein>
<dbReference type="WBParaSite" id="Pan_g4300.t1">
    <property type="protein sequence ID" value="Pan_g4300.t1"/>
    <property type="gene ID" value="Pan_g4300"/>
</dbReference>